<keyword evidence="12" id="KW-1185">Reference proteome</keyword>
<proteinExistence type="inferred from homology"/>
<keyword evidence="3 10" id="KW-0808">Transferase</keyword>
<dbReference type="GO" id="GO:0016779">
    <property type="term" value="F:nucleotidyltransferase activity"/>
    <property type="evidence" value="ECO:0007669"/>
    <property type="project" value="UniProtKB-KW"/>
</dbReference>
<dbReference type="Pfam" id="PF01129">
    <property type="entry name" value="ART"/>
    <property type="match status" value="1"/>
</dbReference>
<evidence type="ECO:0000256" key="4">
    <source>
        <dbReference type="ARBA" id="ARBA00022695"/>
    </source>
</evidence>
<evidence type="ECO:0000313" key="12">
    <source>
        <dbReference type="Proteomes" id="UP000007267"/>
    </source>
</evidence>
<evidence type="ECO:0000256" key="7">
    <source>
        <dbReference type="ARBA" id="ARBA00023027"/>
    </source>
</evidence>
<evidence type="ECO:0000256" key="9">
    <source>
        <dbReference type="ARBA" id="ARBA00047597"/>
    </source>
</evidence>
<dbReference type="Gene3D" id="3.90.176.10">
    <property type="entry name" value="Toxin ADP-ribosyltransferase, Chain A, domain 1"/>
    <property type="match status" value="1"/>
</dbReference>
<evidence type="ECO:0000256" key="1">
    <source>
        <dbReference type="ARBA" id="ARBA00009558"/>
    </source>
</evidence>
<keyword evidence="5" id="KW-0732">Signal</keyword>
<keyword evidence="8" id="KW-1015">Disulfide bond</keyword>
<comment type="catalytic activity">
    <reaction evidence="9 10">
        <text>L-arginyl-[protein] + NAD(+) = N(omega)-(ADP-D-ribosyl)-L-arginyl-[protein] + nicotinamide + H(+)</text>
        <dbReference type="Rhea" id="RHEA:19149"/>
        <dbReference type="Rhea" id="RHEA-COMP:10532"/>
        <dbReference type="Rhea" id="RHEA-COMP:15087"/>
        <dbReference type="ChEBI" id="CHEBI:15378"/>
        <dbReference type="ChEBI" id="CHEBI:17154"/>
        <dbReference type="ChEBI" id="CHEBI:29965"/>
        <dbReference type="ChEBI" id="CHEBI:57540"/>
        <dbReference type="ChEBI" id="CHEBI:142554"/>
        <dbReference type="EC" id="2.4.2.31"/>
    </reaction>
</comment>
<dbReference type="GO" id="GO:0003950">
    <property type="term" value="F:NAD+ poly-ADP-ribosyltransferase activity"/>
    <property type="evidence" value="ECO:0007669"/>
    <property type="project" value="TreeGrafter"/>
</dbReference>
<evidence type="ECO:0000256" key="8">
    <source>
        <dbReference type="ARBA" id="ARBA00023157"/>
    </source>
</evidence>
<reference evidence="12" key="2">
    <citation type="journal article" date="2013" name="Nat. Genet.">
        <title>The draft genomes of soft-shell turtle and green sea turtle yield insights into the development and evolution of the turtle-specific body plan.</title>
        <authorList>
            <person name="Wang Z."/>
            <person name="Pascual-Anaya J."/>
            <person name="Zadissa A."/>
            <person name="Li W."/>
            <person name="Niimura Y."/>
            <person name="Huang Z."/>
            <person name="Li C."/>
            <person name="White S."/>
            <person name="Xiong Z."/>
            <person name="Fang D."/>
            <person name="Wang B."/>
            <person name="Ming Y."/>
            <person name="Chen Y."/>
            <person name="Zheng Y."/>
            <person name="Kuraku S."/>
            <person name="Pignatelli M."/>
            <person name="Herrero J."/>
            <person name="Beal K."/>
            <person name="Nozawa M."/>
            <person name="Li Q."/>
            <person name="Wang J."/>
            <person name="Zhang H."/>
            <person name="Yu L."/>
            <person name="Shigenobu S."/>
            <person name="Wang J."/>
            <person name="Liu J."/>
            <person name="Flicek P."/>
            <person name="Searle S."/>
            <person name="Wang J."/>
            <person name="Kuratani S."/>
            <person name="Yin Y."/>
            <person name="Aken B."/>
            <person name="Zhang G."/>
            <person name="Irie N."/>
        </authorList>
    </citation>
    <scope>NUCLEOTIDE SEQUENCE [LARGE SCALE GENOMIC DNA]</scope>
    <source>
        <strain evidence="12">Daiwa-1</strain>
    </source>
</reference>
<dbReference type="GO" id="GO:0106274">
    <property type="term" value="F:NAD+-protein-arginine ADP-ribosyltransferase activity"/>
    <property type="evidence" value="ECO:0007669"/>
    <property type="project" value="UniProtKB-EC"/>
</dbReference>
<evidence type="ECO:0000256" key="10">
    <source>
        <dbReference type="RuleBase" id="RU361228"/>
    </source>
</evidence>
<dbReference type="OrthoDB" id="423533at2759"/>
<dbReference type="PANTHER" id="PTHR10339">
    <property type="entry name" value="ADP-RIBOSYLTRANSFERASE"/>
    <property type="match status" value="1"/>
</dbReference>
<reference evidence="11" key="4">
    <citation type="submission" date="2025-09" db="UniProtKB">
        <authorList>
            <consortium name="Ensembl"/>
        </authorList>
    </citation>
    <scope>IDENTIFICATION</scope>
</reference>
<dbReference type="HOGENOM" id="CLU_059744_3_0_1"/>
<dbReference type="GeneTree" id="ENSGT01030000234601"/>
<evidence type="ECO:0000256" key="6">
    <source>
        <dbReference type="ARBA" id="ARBA00022857"/>
    </source>
</evidence>
<keyword evidence="2 10" id="KW-0328">Glycosyltransferase</keyword>
<dbReference type="PROSITE" id="PS01291">
    <property type="entry name" value="ART"/>
    <property type="match status" value="1"/>
</dbReference>
<dbReference type="EC" id="2.4.2.31" evidence="10"/>
<dbReference type="FunFam" id="3.90.176.10:FF:000001">
    <property type="entry name" value="NAD(P)(+)--arginine ADP-ribosyltransferase"/>
    <property type="match status" value="1"/>
</dbReference>
<dbReference type="OMA" id="NCKLANK"/>
<reference evidence="11" key="3">
    <citation type="submission" date="2025-08" db="UniProtKB">
        <authorList>
            <consortium name="Ensembl"/>
        </authorList>
    </citation>
    <scope>IDENTIFICATION</scope>
</reference>
<accession>K7FC52</accession>
<dbReference type="InterPro" id="IPR000768">
    <property type="entry name" value="ART"/>
</dbReference>
<dbReference type="RefSeq" id="XP_025044209.1">
    <property type="nucleotide sequence ID" value="XM_025188424.1"/>
</dbReference>
<keyword evidence="4" id="KW-0548">Nucleotidyltransferase</keyword>
<dbReference type="AlphaFoldDB" id="K7FC52"/>
<organism evidence="11 12">
    <name type="scientific">Pelodiscus sinensis</name>
    <name type="common">Chinese softshell turtle</name>
    <name type="synonym">Trionyx sinensis</name>
    <dbReference type="NCBI Taxonomy" id="13735"/>
    <lineage>
        <taxon>Eukaryota</taxon>
        <taxon>Metazoa</taxon>
        <taxon>Chordata</taxon>
        <taxon>Craniata</taxon>
        <taxon>Vertebrata</taxon>
        <taxon>Euteleostomi</taxon>
        <taxon>Archelosauria</taxon>
        <taxon>Testudinata</taxon>
        <taxon>Testudines</taxon>
        <taxon>Cryptodira</taxon>
        <taxon>Trionychia</taxon>
        <taxon>Trionychidae</taxon>
        <taxon>Pelodiscus</taxon>
    </lineage>
</organism>
<protein>
    <recommendedName>
        <fullName evidence="10">NAD(P)(+)--arginine ADP-ribosyltransferase</fullName>
        <ecNumber evidence="10">2.4.2.31</ecNumber>
    </recommendedName>
    <alternativeName>
        <fullName evidence="10">Mono(ADP-ribosyl)transferase</fullName>
    </alternativeName>
</protein>
<evidence type="ECO:0000256" key="3">
    <source>
        <dbReference type="ARBA" id="ARBA00022679"/>
    </source>
</evidence>
<comment type="similarity">
    <text evidence="1 10">Belongs to the Arg-specific ADP-ribosyltransferase family.</text>
</comment>
<dbReference type="InterPro" id="IPR050999">
    <property type="entry name" value="ADP-ribosyltransferase_ARG"/>
</dbReference>
<keyword evidence="7 10" id="KW-0520">NAD</keyword>
<dbReference type="SUPFAM" id="SSF56399">
    <property type="entry name" value="ADP-ribosylation"/>
    <property type="match status" value="1"/>
</dbReference>
<dbReference type="PRINTS" id="PR00970">
    <property type="entry name" value="RIBTRNSFRASE"/>
</dbReference>
<dbReference type="PROSITE" id="PS51996">
    <property type="entry name" value="TR_MART"/>
    <property type="match status" value="1"/>
</dbReference>
<name>K7FC52_PELSI</name>
<dbReference type="PANTHER" id="PTHR10339:SF2">
    <property type="entry name" value="ECTO-ADP-RIBOSYLTRANSFERASE 5"/>
    <property type="match status" value="1"/>
</dbReference>
<sequence>MPHAFDDQYIGCAEEMERSASEWLKDEKSNSALFHVVWINATNKWEEVKRNIPLPRSFQDEYGIAIVAYTNRFNRGLNEEVRKNWESQAEYKVNFKFKAFHYYLTRALQLLRGKCDGMYKQTVYRGVPDVEYHFKGMESNPIRFGHFASSSLNKKVAKEFAKKGSSDTSTFFTIHTCFGVDISKFSYNRSQEEVLIPVHEMFNVSQGDDGFVLQSTNQTCSYFNCAYLGREKNKTCVNNTATRGGVAFPGGMSPSLFGGSVILIHAAALKLTAGF</sequence>
<evidence type="ECO:0000313" key="11">
    <source>
        <dbReference type="Ensembl" id="ENSPSIP00000005612.1"/>
    </source>
</evidence>
<dbReference type="eggNOG" id="ENOG502SPJ1">
    <property type="taxonomic scope" value="Eukaryota"/>
</dbReference>
<evidence type="ECO:0000256" key="5">
    <source>
        <dbReference type="ARBA" id="ARBA00022729"/>
    </source>
</evidence>
<evidence type="ECO:0000256" key="2">
    <source>
        <dbReference type="ARBA" id="ARBA00022676"/>
    </source>
</evidence>
<dbReference type="Proteomes" id="UP000007267">
    <property type="component" value="Unassembled WGS sequence"/>
</dbReference>
<dbReference type="GO" id="GO:0044194">
    <property type="term" value="C:cytolytic granule"/>
    <property type="evidence" value="ECO:0007669"/>
    <property type="project" value="UniProtKB-ARBA"/>
</dbReference>
<keyword evidence="6 10" id="KW-0521">NADP</keyword>
<dbReference type="EMBL" id="AGCU01000034">
    <property type="status" value="NOT_ANNOTATED_CDS"/>
    <property type="molecule type" value="Genomic_DNA"/>
</dbReference>
<reference evidence="12" key="1">
    <citation type="submission" date="2011-10" db="EMBL/GenBank/DDBJ databases">
        <authorList>
            <consortium name="Soft-shell Turtle Genome Consortium"/>
        </authorList>
    </citation>
    <scope>NUCLEOTIDE SEQUENCE [LARGE SCALE GENOMIC DNA]</scope>
    <source>
        <strain evidence="12">Daiwa-1</strain>
    </source>
</reference>
<dbReference type="EMBL" id="AGCU01000035">
    <property type="status" value="NOT_ANNOTATED_CDS"/>
    <property type="molecule type" value="Genomic_DNA"/>
</dbReference>
<dbReference type="Ensembl" id="ENSPSIT00000005645.1">
    <property type="protein sequence ID" value="ENSPSIP00000005612.1"/>
    <property type="gene ID" value="ENSPSIG00000005231.1"/>
</dbReference>